<gene>
    <name evidence="9" type="ORF">PM3016_751</name>
</gene>
<evidence type="ECO:0000259" key="8">
    <source>
        <dbReference type="Pfam" id="PF00884"/>
    </source>
</evidence>
<keyword evidence="10" id="KW-1185">Reference proteome</keyword>
<dbReference type="AlphaFoldDB" id="H6N8W1"/>
<evidence type="ECO:0000256" key="1">
    <source>
        <dbReference type="ARBA" id="ARBA00004651"/>
    </source>
</evidence>
<dbReference type="CDD" id="cd16015">
    <property type="entry name" value="LTA_synthase"/>
    <property type="match status" value="1"/>
</dbReference>
<dbReference type="Pfam" id="PF00884">
    <property type="entry name" value="Sulfatase"/>
    <property type="match status" value="1"/>
</dbReference>
<evidence type="ECO:0000256" key="4">
    <source>
        <dbReference type="ARBA" id="ARBA00022692"/>
    </source>
</evidence>
<dbReference type="InterPro" id="IPR017850">
    <property type="entry name" value="Alkaline_phosphatase_core_sf"/>
</dbReference>
<feature type="domain" description="Sulfatase N-terminal" evidence="8">
    <location>
        <begin position="260"/>
        <end position="549"/>
    </location>
</feature>
<dbReference type="PANTHER" id="PTHR47371">
    <property type="entry name" value="LIPOTEICHOIC ACID SYNTHASE"/>
    <property type="match status" value="1"/>
</dbReference>
<comment type="subcellular location">
    <subcellularLocation>
        <location evidence="1">Cell membrane</location>
        <topology evidence="1">Multi-pass membrane protein</topology>
    </subcellularLocation>
</comment>
<evidence type="ECO:0000256" key="5">
    <source>
        <dbReference type="ARBA" id="ARBA00022989"/>
    </source>
</evidence>
<dbReference type="Proteomes" id="UP000007523">
    <property type="component" value="Chromosome"/>
</dbReference>
<dbReference type="InterPro" id="IPR050448">
    <property type="entry name" value="OpgB/LTA_synthase_biosynth"/>
</dbReference>
<dbReference type="InterPro" id="IPR000917">
    <property type="entry name" value="Sulfatase_N"/>
</dbReference>
<dbReference type="GO" id="GO:0005886">
    <property type="term" value="C:plasma membrane"/>
    <property type="evidence" value="ECO:0007669"/>
    <property type="project" value="UniProtKB-SubCell"/>
</dbReference>
<dbReference type="EMBL" id="CP003235">
    <property type="protein sequence ID" value="AFC27707.1"/>
    <property type="molecule type" value="Genomic_DNA"/>
</dbReference>
<protein>
    <submittedName>
        <fullName evidence="9">Cyclic beta-1,2-glucan modification transmembrane protein</fullName>
    </submittedName>
</protein>
<dbReference type="HOGENOM" id="CLU_014385_3_2_9"/>
<feature type="transmembrane region" description="Helical" evidence="7">
    <location>
        <begin position="172"/>
        <end position="190"/>
    </location>
</feature>
<name>H6N8W1_9BACL</name>
<feature type="transmembrane region" description="Helical" evidence="7">
    <location>
        <begin position="61"/>
        <end position="83"/>
    </location>
</feature>
<dbReference type="KEGG" id="pmq:PM3016_751"/>
<organism evidence="9 10">
    <name type="scientific">Paenibacillus mucilaginosus 3016</name>
    <dbReference type="NCBI Taxonomy" id="1116391"/>
    <lineage>
        <taxon>Bacteria</taxon>
        <taxon>Bacillati</taxon>
        <taxon>Bacillota</taxon>
        <taxon>Bacilli</taxon>
        <taxon>Bacillales</taxon>
        <taxon>Paenibacillaceae</taxon>
        <taxon>Paenibacillus</taxon>
    </lineage>
</organism>
<feature type="transmembrane region" description="Helical" evidence="7">
    <location>
        <begin position="36"/>
        <end position="55"/>
    </location>
</feature>
<dbReference type="Gene3D" id="3.40.720.10">
    <property type="entry name" value="Alkaline Phosphatase, subunit A"/>
    <property type="match status" value="1"/>
</dbReference>
<evidence type="ECO:0000313" key="10">
    <source>
        <dbReference type="Proteomes" id="UP000007523"/>
    </source>
</evidence>
<feature type="transmembrane region" description="Helical" evidence="7">
    <location>
        <begin position="95"/>
        <end position="120"/>
    </location>
</feature>
<keyword evidence="4 7" id="KW-0812">Transmembrane</keyword>
<evidence type="ECO:0000256" key="6">
    <source>
        <dbReference type="ARBA" id="ARBA00023136"/>
    </source>
</evidence>
<dbReference type="SUPFAM" id="SSF53649">
    <property type="entry name" value="Alkaline phosphatase-like"/>
    <property type="match status" value="1"/>
</dbReference>
<keyword evidence="5 7" id="KW-1133">Transmembrane helix</keyword>
<evidence type="ECO:0000313" key="9">
    <source>
        <dbReference type="EMBL" id="AFC27707.1"/>
    </source>
</evidence>
<feature type="transmembrane region" description="Helical" evidence="7">
    <location>
        <begin position="140"/>
        <end position="160"/>
    </location>
</feature>
<evidence type="ECO:0000256" key="2">
    <source>
        <dbReference type="ARBA" id="ARBA00004936"/>
    </source>
</evidence>
<proteinExistence type="predicted"/>
<keyword evidence="3" id="KW-1003">Cell membrane</keyword>
<comment type="pathway">
    <text evidence="2">Cell wall biogenesis; lipoteichoic acid biosynthesis.</text>
</comment>
<accession>H6N8W1</accession>
<reference evidence="9 10" key="1">
    <citation type="journal article" date="2012" name="J. Bacteriol.">
        <title>Complete Genome Sequence of Paenibacillus mucilaginosus 3016, a Bacterium Functional as Microbial Fertilizer.</title>
        <authorList>
            <person name="Ma M."/>
            <person name="Wang Z."/>
            <person name="Li L."/>
            <person name="Jiang X."/>
            <person name="Guan D."/>
            <person name="Cao F."/>
            <person name="Chen H."/>
            <person name="Wang X."/>
            <person name="Shen D."/>
            <person name="Du B."/>
            <person name="Li J."/>
        </authorList>
    </citation>
    <scope>NUCLEOTIDE SEQUENCE [LARGE SCALE GENOMIC DNA]</scope>
    <source>
        <strain evidence="9 10">3016</strain>
    </source>
</reference>
<evidence type="ECO:0000256" key="3">
    <source>
        <dbReference type="ARBA" id="ARBA00022475"/>
    </source>
</evidence>
<evidence type="ECO:0000256" key="7">
    <source>
        <dbReference type="SAM" id="Phobius"/>
    </source>
</evidence>
<dbReference type="PANTHER" id="PTHR47371:SF3">
    <property type="entry name" value="PHOSPHOGLYCEROL TRANSFERASE I"/>
    <property type="match status" value="1"/>
</dbReference>
<keyword evidence="6 7" id="KW-0472">Membrane</keyword>
<sequence>MKNVVKINMGELQLAILNLGRKISALGRKASYRMRLFFGAFWIVFLVELMSRGQWEKAFGWTFQSLPALTLNALAVFGFLLLLTALTASIRLSFWLVATFCLALGLISGIKLDILGVPLLPWDLLLTSESSDMVQYIKGLLSFTIISGLVVFIGLSMLLLYKLPRLAMSINWKQRLVMGIVSVMLLSSIYTDGMASIKKWANIQNIAWDQSLNVDTNGFLLSTIMNLKFLFLAQPEGYDADKVRALASSHVPAAPAQVKPNVIVVLSESFWDPTQIKGIQFSRDPIPFYHELAEKYTSGTMLSPQYGGGTANVEFEVLTGNSMRFLPPGSVPYNQYVDKGIDSLASILARQDYTSTAINPFHSWFYSSKKVYKNFGFSKYISQEFFEPDYEGPYLADRQVAKQIIDASARSEGPDFIFANTMENHYHYYPGKFKENTIKVTGVTGESQGLLETYAQGLIGADDMLKRLVTHYEQSEEPTIVVFFGDHLPSLGDNYQAYKDSGFLQENDPDSLNKLYRVPVLVWNNYLPERKEELNMSPSFLTPYILKLAEQPGTYYTDYLYQLYQTTPVIPPSNYYAQMGIEPEELKTYENLQYDILFGEQYGYAETKTVVKDEHYILGPGPMKINEVRSETAGEKTVLTVTGEDLPKTSVLEVNGKAVTTHWSEEQSALKAEVPSETLDEKKPCKVKVLVKDSKDKLVAASNEYQYAALAVSGSAAP</sequence>